<dbReference type="EMBL" id="JAACFV010000110">
    <property type="protein sequence ID" value="KAF7505423.1"/>
    <property type="molecule type" value="Genomic_DNA"/>
</dbReference>
<gene>
    <name evidence="1" type="ORF">GJ744_000969</name>
</gene>
<sequence length="335" mass="37912">MRLLCCANHTKRCLAFYRIAQPLANFAQLGHLPDREMCPATPDNSLRPASFRRMRATKYPPAVSFCRLLRYVLNALALASSQSNPKSLCDQASSKSPGIHFHHWIIGNLQSILTMGYSDSTQSFEERSSFYRVSGQRSIFGTTIEESTTNEQMTIEGHGAEAQDRLSSLPTPHTFGPGTAVYYCCNCGNGPQIIYSLYYSVFTIDTAKRDLPRTKQKAELFTKPIWQRQLGDVNPTSEEQEKLWNSAPTQIAFAKFASRRSTAHNRRARDMKDVRRNGIKQSGNYLRTCPHRLTQRFERGQGVRPAREAQCQDSSEYGMNRNFNMNSVKDVTNAS</sequence>
<proteinExistence type="predicted"/>
<organism evidence="1 2">
    <name type="scientific">Endocarpon pusillum</name>
    <dbReference type="NCBI Taxonomy" id="364733"/>
    <lineage>
        <taxon>Eukaryota</taxon>
        <taxon>Fungi</taxon>
        <taxon>Dikarya</taxon>
        <taxon>Ascomycota</taxon>
        <taxon>Pezizomycotina</taxon>
        <taxon>Eurotiomycetes</taxon>
        <taxon>Chaetothyriomycetidae</taxon>
        <taxon>Verrucariales</taxon>
        <taxon>Verrucariaceae</taxon>
        <taxon>Endocarpon</taxon>
    </lineage>
</organism>
<keyword evidence="2" id="KW-1185">Reference proteome</keyword>
<name>A0A8H7E286_9EURO</name>
<comment type="caution">
    <text evidence="1">The sequence shown here is derived from an EMBL/GenBank/DDBJ whole genome shotgun (WGS) entry which is preliminary data.</text>
</comment>
<reference evidence="1" key="1">
    <citation type="submission" date="2020-02" db="EMBL/GenBank/DDBJ databases">
        <authorList>
            <person name="Palmer J.M."/>
        </authorList>
    </citation>
    <scope>NUCLEOTIDE SEQUENCE</scope>
    <source>
        <strain evidence="1">EPUS1.4</strain>
        <tissue evidence="1">Thallus</tissue>
    </source>
</reference>
<dbReference type="Proteomes" id="UP000606974">
    <property type="component" value="Unassembled WGS sequence"/>
</dbReference>
<dbReference type="AlphaFoldDB" id="A0A8H7E286"/>
<protein>
    <submittedName>
        <fullName evidence="1">Uncharacterized protein</fullName>
    </submittedName>
</protein>
<accession>A0A8H7E286</accession>
<evidence type="ECO:0000313" key="2">
    <source>
        <dbReference type="Proteomes" id="UP000606974"/>
    </source>
</evidence>
<evidence type="ECO:0000313" key="1">
    <source>
        <dbReference type="EMBL" id="KAF7505423.1"/>
    </source>
</evidence>